<keyword evidence="3" id="KW-1185">Reference proteome</keyword>
<comment type="caution">
    <text evidence="2">The sequence shown here is derived from an EMBL/GenBank/DDBJ whole genome shotgun (WGS) entry which is preliminary data.</text>
</comment>
<dbReference type="PROSITE" id="PS50172">
    <property type="entry name" value="BRCT"/>
    <property type="match status" value="1"/>
</dbReference>
<organism evidence="2 3">
    <name type="scientific">Symbiodinium necroappetens</name>
    <dbReference type="NCBI Taxonomy" id="1628268"/>
    <lineage>
        <taxon>Eukaryota</taxon>
        <taxon>Sar</taxon>
        <taxon>Alveolata</taxon>
        <taxon>Dinophyceae</taxon>
        <taxon>Suessiales</taxon>
        <taxon>Symbiodiniaceae</taxon>
        <taxon>Symbiodinium</taxon>
    </lineage>
</organism>
<evidence type="ECO:0000259" key="1">
    <source>
        <dbReference type="PROSITE" id="PS50172"/>
    </source>
</evidence>
<gene>
    <name evidence="2" type="primary">engB</name>
    <name evidence="2" type="ORF">SNEC2469_LOCUS3662</name>
</gene>
<accession>A0A812KR57</accession>
<feature type="non-terminal residue" evidence="2">
    <location>
        <position position="1"/>
    </location>
</feature>
<protein>
    <submittedName>
        <fullName evidence="2">EngB protein</fullName>
    </submittedName>
</protein>
<dbReference type="Gene3D" id="3.40.50.10190">
    <property type="entry name" value="BRCT domain"/>
    <property type="match status" value="1"/>
</dbReference>
<dbReference type="SUPFAM" id="SSF52113">
    <property type="entry name" value="BRCT domain"/>
    <property type="match status" value="1"/>
</dbReference>
<evidence type="ECO:0000313" key="3">
    <source>
        <dbReference type="Proteomes" id="UP000601435"/>
    </source>
</evidence>
<dbReference type="InterPro" id="IPR001357">
    <property type="entry name" value="BRCT_dom"/>
</dbReference>
<sequence length="108" mass="11888">HGGEVTSSLTKQSTHLLCVNSGAMSSKYQKAIDQGVVIIRERQLRQMIGELKPDRGNVCLAAGHKMKWGVSPEYDSFVCNLCAKADSGPRWYCGACHDDICGTCRKRK</sequence>
<dbReference type="Proteomes" id="UP000601435">
    <property type="component" value="Unassembled WGS sequence"/>
</dbReference>
<reference evidence="2" key="1">
    <citation type="submission" date="2021-02" db="EMBL/GenBank/DDBJ databases">
        <authorList>
            <person name="Dougan E. K."/>
            <person name="Rhodes N."/>
            <person name="Thang M."/>
            <person name="Chan C."/>
        </authorList>
    </citation>
    <scope>NUCLEOTIDE SEQUENCE</scope>
</reference>
<dbReference type="OrthoDB" id="446168at2759"/>
<name>A0A812KR57_9DINO</name>
<dbReference type="Pfam" id="PF00533">
    <property type="entry name" value="BRCT"/>
    <property type="match status" value="1"/>
</dbReference>
<dbReference type="InterPro" id="IPR036420">
    <property type="entry name" value="BRCT_dom_sf"/>
</dbReference>
<evidence type="ECO:0000313" key="2">
    <source>
        <dbReference type="EMBL" id="CAE7232212.1"/>
    </source>
</evidence>
<proteinExistence type="predicted"/>
<feature type="domain" description="BRCT" evidence="1">
    <location>
        <begin position="1"/>
        <end position="48"/>
    </location>
</feature>
<dbReference type="EMBL" id="CAJNJA010008053">
    <property type="protein sequence ID" value="CAE7232212.1"/>
    <property type="molecule type" value="Genomic_DNA"/>
</dbReference>
<dbReference type="AlphaFoldDB" id="A0A812KR57"/>